<keyword evidence="16" id="KW-1185">Reference proteome</keyword>
<evidence type="ECO:0000256" key="9">
    <source>
        <dbReference type="ARBA" id="ARBA00023167"/>
    </source>
</evidence>
<evidence type="ECO:0000256" key="8">
    <source>
        <dbReference type="ARBA" id="ARBA00023002"/>
    </source>
</evidence>
<evidence type="ECO:0000256" key="10">
    <source>
        <dbReference type="PIRSR" id="PIRSR036497-1"/>
    </source>
</evidence>
<dbReference type="Gene3D" id="3.40.50.720">
    <property type="entry name" value="NAD(P)-binding Rossmann-like Domain"/>
    <property type="match status" value="1"/>
</dbReference>
<keyword evidence="8" id="KW-0560">Oxidoreductase</keyword>
<dbReference type="InterPro" id="IPR005106">
    <property type="entry name" value="Asp/hSer_DH_NAD-bd"/>
</dbReference>
<dbReference type="GO" id="GO:0050661">
    <property type="term" value="F:NADP binding"/>
    <property type="evidence" value="ECO:0007669"/>
    <property type="project" value="InterPro"/>
</dbReference>
<evidence type="ECO:0000259" key="13">
    <source>
        <dbReference type="Pfam" id="PF00742"/>
    </source>
</evidence>
<comment type="pathway">
    <text evidence="1">Amino-acid biosynthesis; L-threonine biosynthesis; L-threonine from L-aspartate: step 3/5.</text>
</comment>
<feature type="active site" description="Proton donor" evidence="10">
    <location>
        <position position="214"/>
    </location>
</feature>
<organism evidence="15 16">
    <name type="scientific">Acuticoccus sediminis</name>
    <dbReference type="NCBI Taxonomy" id="2184697"/>
    <lineage>
        <taxon>Bacteria</taxon>
        <taxon>Pseudomonadati</taxon>
        <taxon>Pseudomonadota</taxon>
        <taxon>Alphaproteobacteria</taxon>
        <taxon>Hyphomicrobiales</taxon>
        <taxon>Amorphaceae</taxon>
        <taxon>Acuticoccus</taxon>
    </lineage>
</organism>
<dbReference type="PIRSF" id="PIRSF036497">
    <property type="entry name" value="HDH_short"/>
    <property type="match status" value="1"/>
</dbReference>
<comment type="similarity">
    <text evidence="3 12">Belongs to the homoserine dehydrogenase family.</text>
</comment>
<dbReference type="PANTHER" id="PTHR43331">
    <property type="entry name" value="HOMOSERINE DEHYDROGENASE"/>
    <property type="match status" value="1"/>
</dbReference>
<evidence type="ECO:0000256" key="7">
    <source>
        <dbReference type="ARBA" id="ARBA00022697"/>
    </source>
</evidence>
<feature type="domain" description="Homoserine dehydrogenase catalytic" evidence="13">
    <location>
        <begin position="146"/>
        <end position="323"/>
    </location>
</feature>
<evidence type="ECO:0000256" key="4">
    <source>
        <dbReference type="ARBA" id="ARBA00013213"/>
    </source>
</evidence>
<evidence type="ECO:0000256" key="12">
    <source>
        <dbReference type="RuleBase" id="RU004171"/>
    </source>
</evidence>
<dbReference type="Pfam" id="PF03447">
    <property type="entry name" value="NAD_binding_3"/>
    <property type="match status" value="1"/>
</dbReference>
<feature type="binding site" evidence="11">
    <location>
        <begin position="10"/>
        <end position="15"/>
    </location>
    <ligand>
        <name>NADP(+)</name>
        <dbReference type="ChEBI" id="CHEBI:58349"/>
    </ligand>
</feature>
<dbReference type="OrthoDB" id="9808167at2"/>
<dbReference type="UniPathway" id="UPA00051">
    <property type="reaction ID" value="UER00465"/>
</dbReference>
<dbReference type="SUPFAM" id="SSF55347">
    <property type="entry name" value="Glyceraldehyde-3-phosphate dehydrogenase-like, C-terminal domain"/>
    <property type="match status" value="1"/>
</dbReference>
<gene>
    <name evidence="15" type="ORF">DLJ53_03090</name>
</gene>
<evidence type="ECO:0000256" key="3">
    <source>
        <dbReference type="ARBA" id="ARBA00006753"/>
    </source>
</evidence>
<dbReference type="EMBL" id="QHHQ01000001">
    <property type="protein sequence ID" value="RAI03500.1"/>
    <property type="molecule type" value="Genomic_DNA"/>
</dbReference>
<feature type="binding site" evidence="11">
    <location>
        <position position="199"/>
    </location>
    <ligand>
        <name>L-homoserine</name>
        <dbReference type="ChEBI" id="CHEBI:57476"/>
    </ligand>
</feature>
<dbReference type="InterPro" id="IPR036291">
    <property type="entry name" value="NAD(P)-bd_dom_sf"/>
</dbReference>
<dbReference type="InterPro" id="IPR019811">
    <property type="entry name" value="HDH_CS"/>
</dbReference>
<keyword evidence="6" id="KW-0028">Amino-acid biosynthesis</keyword>
<proteinExistence type="inferred from homology"/>
<evidence type="ECO:0000256" key="11">
    <source>
        <dbReference type="PIRSR" id="PIRSR036497-2"/>
    </source>
</evidence>
<protein>
    <recommendedName>
        <fullName evidence="5">Homoserine dehydrogenase</fullName>
        <ecNumber evidence="4">1.1.1.3</ecNumber>
    </recommendedName>
</protein>
<sequence length="337" mass="35099">MQTSQIAITGFGRVGRAIAAMLLARRSRYRDLLGVDVRLVAVCGSRSGLFDPAGLDEARFDALEEDLSGPDFVASTGADVVIEAGPSDHRTGGPGLAYLTMALEAGRDAIAVSKGALVHSGPRLREIARGTGATLKVSGATGAALPTIDLLDYNLRGTTVLGLEGILNATTNFLLDAMMTRGVGLAEALAEAQAGGFAERDPRGDLEGWDTAYKLLILANFGLDARLTLDDVAVEGIAAITADDIATWQSEGRVPKLVGRLTREGDRFAARVGLETFTRNDPLAHVSGHDKAIRVATDTMGELVAIGGASEPTATAAAALKDLEHILTARLSRGRAG</sequence>
<reference evidence="15 16" key="1">
    <citation type="submission" date="2018-05" db="EMBL/GenBank/DDBJ databases">
        <title>Acuticoccus sediminis sp. nov., isolated from deep-sea sediment of Indian Ocean.</title>
        <authorList>
            <person name="Liu X."/>
            <person name="Lai Q."/>
            <person name="Du Y."/>
            <person name="Sun F."/>
            <person name="Zhang X."/>
            <person name="Wang S."/>
            <person name="Shao Z."/>
        </authorList>
    </citation>
    <scope>NUCLEOTIDE SEQUENCE [LARGE SCALE GENOMIC DNA]</scope>
    <source>
        <strain evidence="15 16">PTG4-2</strain>
    </source>
</reference>
<evidence type="ECO:0000256" key="1">
    <source>
        <dbReference type="ARBA" id="ARBA00005056"/>
    </source>
</evidence>
<dbReference type="FunFam" id="3.30.360.10:FF:000005">
    <property type="entry name" value="Homoserine dehydrogenase"/>
    <property type="match status" value="1"/>
</dbReference>
<evidence type="ECO:0000313" key="15">
    <source>
        <dbReference type="EMBL" id="RAI03500.1"/>
    </source>
</evidence>
<dbReference type="GO" id="GO:0004412">
    <property type="term" value="F:homoserine dehydrogenase activity"/>
    <property type="evidence" value="ECO:0007669"/>
    <property type="project" value="UniProtKB-EC"/>
</dbReference>
<feature type="binding site" evidence="11">
    <location>
        <position position="114"/>
    </location>
    <ligand>
        <name>NADPH</name>
        <dbReference type="ChEBI" id="CHEBI:57783"/>
    </ligand>
</feature>
<dbReference type="SUPFAM" id="SSF51735">
    <property type="entry name" value="NAD(P)-binding Rossmann-fold domains"/>
    <property type="match status" value="1"/>
</dbReference>
<evidence type="ECO:0000256" key="6">
    <source>
        <dbReference type="ARBA" id="ARBA00022605"/>
    </source>
</evidence>
<evidence type="ECO:0000256" key="5">
    <source>
        <dbReference type="ARBA" id="ARBA00013376"/>
    </source>
</evidence>
<evidence type="ECO:0000256" key="2">
    <source>
        <dbReference type="ARBA" id="ARBA00005062"/>
    </source>
</evidence>
<dbReference type="Proteomes" id="UP000249590">
    <property type="component" value="Unassembled WGS sequence"/>
</dbReference>
<dbReference type="EC" id="1.1.1.3" evidence="4"/>
<name>A0A8B2NXT0_9HYPH</name>
<dbReference type="GO" id="GO:0009088">
    <property type="term" value="P:threonine biosynthetic process"/>
    <property type="evidence" value="ECO:0007669"/>
    <property type="project" value="UniProtKB-UniPathway"/>
</dbReference>
<dbReference type="InterPro" id="IPR001342">
    <property type="entry name" value="HDH_cat"/>
</dbReference>
<comment type="pathway">
    <text evidence="2">Amino-acid biosynthesis; L-methionine biosynthesis via de novo pathway; L-homoserine from L-aspartate: step 3/3.</text>
</comment>
<keyword evidence="9" id="KW-0486">Methionine biosynthesis</keyword>
<accession>A0A8B2NXT0</accession>
<dbReference type="InterPro" id="IPR022697">
    <property type="entry name" value="HDH_short"/>
</dbReference>
<keyword evidence="7" id="KW-0791">Threonine biosynthesis</keyword>
<feature type="domain" description="Aspartate/homoserine dehydrogenase NAD-binding" evidence="14">
    <location>
        <begin position="10"/>
        <end position="136"/>
    </location>
</feature>
<dbReference type="Pfam" id="PF00742">
    <property type="entry name" value="Homoserine_dh"/>
    <property type="match status" value="1"/>
</dbReference>
<dbReference type="PANTHER" id="PTHR43331:SF1">
    <property type="entry name" value="HOMOSERINE DEHYDROGENASE"/>
    <property type="match status" value="1"/>
</dbReference>
<dbReference type="GO" id="GO:0009086">
    <property type="term" value="P:methionine biosynthetic process"/>
    <property type="evidence" value="ECO:0007669"/>
    <property type="project" value="UniProtKB-KW"/>
</dbReference>
<comment type="caution">
    <text evidence="15">The sequence shown here is derived from an EMBL/GenBank/DDBJ whole genome shotgun (WGS) entry which is preliminary data.</text>
</comment>
<dbReference type="Gene3D" id="3.30.360.10">
    <property type="entry name" value="Dihydrodipicolinate Reductase, domain 2"/>
    <property type="match status" value="1"/>
</dbReference>
<keyword evidence="11" id="KW-0521">NADP</keyword>
<dbReference type="PROSITE" id="PS01042">
    <property type="entry name" value="HOMOSER_DHGENASE"/>
    <property type="match status" value="1"/>
</dbReference>
<evidence type="ECO:0000259" key="14">
    <source>
        <dbReference type="Pfam" id="PF03447"/>
    </source>
</evidence>
<dbReference type="UniPathway" id="UPA00050">
    <property type="reaction ID" value="UER00063"/>
</dbReference>
<evidence type="ECO:0000313" key="16">
    <source>
        <dbReference type="Proteomes" id="UP000249590"/>
    </source>
</evidence>
<dbReference type="AlphaFoldDB" id="A0A8B2NXT0"/>